<feature type="compositionally biased region" description="Pro residues" evidence="1">
    <location>
        <begin position="122"/>
        <end position="132"/>
    </location>
</feature>
<name>A0A9P5P7T4_9AGAR</name>
<accession>A0A9P5P7T4</accession>
<gene>
    <name evidence="2" type="ORF">BDP27DRAFT_537861</name>
</gene>
<dbReference type="AlphaFoldDB" id="A0A9P5P7T4"/>
<evidence type="ECO:0000256" key="1">
    <source>
        <dbReference type="SAM" id="MobiDB-lite"/>
    </source>
</evidence>
<evidence type="ECO:0000313" key="2">
    <source>
        <dbReference type="EMBL" id="KAF9058868.1"/>
    </source>
</evidence>
<feature type="compositionally biased region" description="Basic and acidic residues" evidence="1">
    <location>
        <begin position="62"/>
        <end position="72"/>
    </location>
</feature>
<keyword evidence="3" id="KW-1185">Reference proteome</keyword>
<dbReference type="EMBL" id="JADNRY010000340">
    <property type="protein sequence ID" value="KAF9058868.1"/>
    <property type="molecule type" value="Genomic_DNA"/>
</dbReference>
<sequence length="173" mass="18538">MLIPPAYLKPSPGFPGVQGGSNSLKIRVECVEKGSIQSPPCAEWDTWGIDYWPRAVHVCPQETKRPSTKETEVAAPPSHVSVEHGTPSTKKRKAKGTTPGAPPLSMAHGSPSTKETKRTAPAAPPVLSPPVPVEHMTPSKKGTARSETTKSACSVRPKWVNKLIQIFCLTSQT</sequence>
<organism evidence="2 3">
    <name type="scientific">Rhodocollybia butyracea</name>
    <dbReference type="NCBI Taxonomy" id="206335"/>
    <lineage>
        <taxon>Eukaryota</taxon>
        <taxon>Fungi</taxon>
        <taxon>Dikarya</taxon>
        <taxon>Basidiomycota</taxon>
        <taxon>Agaricomycotina</taxon>
        <taxon>Agaricomycetes</taxon>
        <taxon>Agaricomycetidae</taxon>
        <taxon>Agaricales</taxon>
        <taxon>Marasmiineae</taxon>
        <taxon>Omphalotaceae</taxon>
        <taxon>Rhodocollybia</taxon>
    </lineage>
</organism>
<feature type="region of interest" description="Disordered" evidence="1">
    <location>
        <begin position="62"/>
        <end position="152"/>
    </location>
</feature>
<comment type="caution">
    <text evidence="2">The sequence shown here is derived from an EMBL/GenBank/DDBJ whole genome shotgun (WGS) entry which is preliminary data.</text>
</comment>
<evidence type="ECO:0000313" key="3">
    <source>
        <dbReference type="Proteomes" id="UP000772434"/>
    </source>
</evidence>
<proteinExistence type="predicted"/>
<reference evidence="2" key="1">
    <citation type="submission" date="2020-11" db="EMBL/GenBank/DDBJ databases">
        <authorList>
            <consortium name="DOE Joint Genome Institute"/>
            <person name="Ahrendt S."/>
            <person name="Riley R."/>
            <person name="Andreopoulos W."/>
            <person name="Labutti K."/>
            <person name="Pangilinan J."/>
            <person name="Ruiz-Duenas F.J."/>
            <person name="Barrasa J.M."/>
            <person name="Sanchez-Garcia M."/>
            <person name="Camarero S."/>
            <person name="Miyauchi S."/>
            <person name="Serrano A."/>
            <person name="Linde D."/>
            <person name="Babiker R."/>
            <person name="Drula E."/>
            <person name="Ayuso-Fernandez I."/>
            <person name="Pacheco R."/>
            <person name="Padilla G."/>
            <person name="Ferreira P."/>
            <person name="Barriuso J."/>
            <person name="Kellner H."/>
            <person name="Castanera R."/>
            <person name="Alfaro M."/>
            <person name="Ramirez L."/>
            <person name="Pisabarro A.G."/>
            <person name="Kuo A."/>
            <person name="Tritt A."/>
            <person name="Lipzen A."/>
            <person name="He G."/>
            <person name="Yan M."/>
            <person name="Ng V."/>
            <person name="Cullen D."/>
            <person name="Martin F."/>
            <person name="Rosso M.-N."/>
            <person name="Henrissat B."/>
            <person name="Hibbett D."/>
            <person name="Martinez A.T."/>
            <person name="Grigoriev I.V."/>
        </authorList>
    </citation>
    <scope>NUCLEOTIDE SEQUENCE</scope>
    <source>
        <strain evidence="2">AH 40177</strain>
    </source>
</reference>
<dbReference type="Proteomes" id="UP000772434">
    <property type="component" value="Unassembled WGS sequence"/>
</dbReference>
<protein>
    <submittedName>
        <fullName evidence="2">Uncharacterized protein</fullName>
    </submittedName>
</protein>